<name>B7KIW7_GLOC7</name>
<dbReference type="HOGENOM" id="CLU_074532_0_0_3"/>
<dbReference type="MEROPS" id="S13.002"/>
<dbReference type="NCBIfam" id="TIGR00666">
    <property type="entry name" value="PBP4"/>
    <property type="match status" value="1"/>
</dbReference>
<keyword evidence="4" id="KW-0121">Carboxypeptidase</keyword>
<keyword evidence="3" id="KW-0732">Signal</keyword>
<accession>B7KIW7</accession>
<dbReference type="KEGG" id="cyc:PCC7424_2382"/>
<comment type="similarity">
    <text evidence="1">Belongs to the peptidase S13 family.</text>
</comment>
<protein>
    <submittedName>
        <fullName evidence="4">Peptidase S13 D-Ala-D-Ala carboxypeptidase C</fullName>
    </submittedName>
</protein>
<dbReference type="Proteomes" id="UP000002384">
    <property type="component" value="Chromosome"/>
</dbReference>
<keyword evidence="4" id="KW-0645">Protease</keyword>
<evidence type="ECO:0000256" key="1">
    <source>
        <dbReference type="ARBA" id="ARBA00006096"/>
    </source>
</evidence>
<dbReference type="InterPro" id="IPR012338">
    <property type="entry name" value="Beta-lactam/transpept-like"/>
</dbReference>
<dbReference type="OrthoDB" id="9802627at2"/>
<dbReference type="PANTHER" id="PTHR30023">
    <property type="entry name" value="D-ALANYL-D-ALANINE CARBOXYPEPTIDASE"/>
    <property type="match status" value="1"/>
</dbReference>
<organism evidence="4 5">
    <name type="scientific">Gloeothece citriformis (strain PCC 7424)</name>
    <name type="common">Cyanothece sp. (strain PCC 7424)</name>
    <dbReference type="NCBI Taxonomy" id="65393"/>
    <lineage>
        <taxon>Bacteria</taxon>
        <taxon>Bacillati</taxon>
        <taxon>Cyanobacteriota</taxon>
        <taxon>Cyanophyceae</taxon>
        <taxon>Oscillatoriophycideae</taxon>
        <taxon>Chroococcales</taxon>
        <taxon>Aphanothecaceae</taxon>
        <taxon>Gloeothece</taxon>
        <taxon>Gloeothece citriformis</taxon>
    </lineage>
</organism>
<feature type="chain" id="PRO_5002859064" evidence="3">
    <location>
        <begin position="29"/>
        <end position="296"/>
    </location>
</feature>
<evidence type="ECO:0000256" key="3">
    <source>
        <dbReference type="SAM" id="SignalP"/>
    </source>
</evidence>
<proteinExistence type="inferred from homology"/>
<dbReference type="SUPFAM" id="SSF56601">
    <property type="entry name" value="beta-lactamase/transpeptidase-like"/>
    <property type="match status" value="1"/>
</dbReference>
<dbReference type="AlphaFoldDB" id="B7KIW7"/>
<dbReference type="GO" id="GO:0006508">
    <property type="term" value="P:proteolysis"/>
    <property type="evidence" value="ECO:0007669"/>
    <property type="project" value="InterPro"/>
</dbReference>
<evidence type="ECO:0000313" key="4">
    <source>
        <dbReference type="EMBL" id="ACK70803.1"/>
    </source>
</evidence>
<dbReference type="GO" id="GO:0000270">
    <property type="term" value="P:peptidoglycan metabolic process"/>
    <property type="evidence" value="ECO:0007669"/>
    <property type="project" value="TreeGrafter"/>
</dbReference>
<dbReference type="PRINTS" id="PR00922">
    <property type="entry name" value="DADACBPTASE3"/>
</dbReference>
<reference evidence="5" key="1">
    <citation type="journal article" date="2011" name="MBio">
        <title>Novel metabolic attributes of the genus Cyanothece, comprising a group of unicellular nitrogen-fixing Cyanobacteria.</title>
        <authorList>
            <person name="Bandyopadhyay A."/>
            <person name="Elvitigala T."/>
            <person name="Welsh E."/>
            <person name="Stockel J."/>
            <person name="Liberton M."/>
            <person name="Min H."/>
            <person name="Sherman L.A."/>
            <person name="Pakrasi H.B."/>
        </authorList>
    </citation>
    <scope>NUCLEOTIDE SEQUENCE [LARGE SCALE GENOMIC DNA]</scope>
    <source>
        <strain evidence="5">PCC 7424</strain>
    </source>
</reference>
<dbReference type="STRING" id="65393.PCC7424_2382"/>
<keyword evidence="5" id="KW-1185">Reference proteome</keyword>
<sequence>MIKKNNYWLNCLTILTLTSVTSVNPVLANDIRIDPSTSTDYFNGESSIEIYVPPPENSTNGICSAFLEPGIKSIMGKYPNNWGIQVETLAEGTVIYSHNADKFFIPASNTKLFTTAAALHKLGPTASIGNRSLKDWIATTNLVSNNYYADTLLRHLGGPAAAKASLSQMGINPNGYRLADGSGLSRNNAATPRSVISILRAMYYSPEKDIFYASLPVAGVSGTLRNRMRQTPAQGAVLAKTGTLNGVRALSGYMNHPQYGMLVFSILANNPSISGNALVSSIDKIVLQVSMSSPCN</sequence>
<dbReference type="RefSeq" id="WP_015954407.1">
    <property type="nucleotide sequence ID" value="NC_011729.1"/>
</dbReference>
<evidence type="ECO:0000256" key="2">
    <source>
        <dbReference type="ARBA" id="ARBA00022801"/>
    </source>
</evidence>
<dbReference type="PANTHER" id="PTHR30023:SF0">
    <property type="entry name" value="PENICILLIN-SENSITIVE CARBOXYPEPTIDASE A"/>
    <property type="match status" value="1"/>
</dbReference>
<evidence type="ECO:0000313" key="5">
    <source>
        <dbReference type="Proteomes" id="UP000002384"/>
    </source>
</evidence>
<dbReference type="EMBL" id="CP001291">
    <property type="protein sequence ID" value="ACK70803.1"/>
    <property type="molecule type" value="Genomic_DNA"/>
</dbReference>
<dbReference type="Gene3D" id="3.40.710.10">
    <property type="entry name" value="DD-peptidase/beta-lactamase superfamily"/>
    <property type="match status" value="1"/>
</dbReference>
<keyword evidence="2" id="KW-0378">Hydrolase</keyword>
<dbReference type="Pfam" id="PF02113">
    <property type="entry name" value="Peptidase_S13"/>
    <property type="match status" value="2"/>
</dbReference>
<dbReference type="eggNOG" id="COG2027">
    <property type="taxonomic scope" value="Bacteria"/>
</dbReference>
<gene>
    <name evidence="4" type="ordered locus">PCC7424_2382</name>
</gene>
<dbReference type="InterPro" id="IPR000667">
    <property type="entry name" value="Peptidase_S13"/>
</dbReference>
<dbReference type="GO" id="GO:0004185">
    <property type="term" value="F:serine-type carboxypeptidase activity"/>
    <property type="evidence" value="ECO:0007669"/>
    <property type="project" value="InterPro"/>
</dbReference>
<feature type="signal peptide" evidence="3">
    <location>
        <begin position="1"/>
        <end position="28"/>
    </location>
</feature>